<evidence type="ECO:0000313" key="2">
    <source>
        <dbReference type="EMBL" id="OSX65748.1"/>
    </source>
</evidence>
<protein>
    <submittedName>
        <fullName evidence="2">Uncharacterized protein</fullName>
    </submittedName>
</protein>
<dbReference type="SUPFAM" id="SSF51735">
    <property type="entry name" value="NAD(P)-binding Rossmann-fold domains"/>
    <property type="match status" value="1"/>
</dbReference>
<dbReference type="AlphaFoldDB" id="A0A1X6NAT0"/>
<dbReference type="GeneID" id="36328969"/>
<dbReference type="OrthoDB" id="10273977at2759"/>
<name>A0A1X6NAT0_9APHY</name>
<reference evidence="2 3" key="1">
    <citation type="submission" date="2017-04" db="EMBL/GenBank/DDBJ databases">
        <title>Genome Sequence of the Model Brown-Rot Fungus Postia placenta SB12.</title>
        <authorList>
            <consortium name="DOE Joint Genome Institute"/>
            <person name="Gaskell J."/>
            <person name="Kersten P."/>
            <person name="Larrondo L.F."/>
            <person name="Canessa P."/>
            <person name="Martinez D."/>
            <person name="Hibbett D."/>
            <person name="Schmoll M."/>
            <person name="Kubicek C.P."/>
            <person name="Martinez A.T."/>
            <person name="Yadav J."/>
            <person name="Master E."/>
            <person name="Magnuson J.K."/>
            <person name="James T."/>
            <person name="Yaver D."/>
            <person name="Berka R."/>
            <person name="Labutti K."/>
            <person name="Lipzen A."/>
            <person name="Aerts A."/>
            <person name="Barry K."/>
            <person name="Henrissat B."/>
            <person name="Blanchette R."/>
            <person name="Grigoriev I."/>
            <person name="Cullen D."/>
        </authorList>
    </citation>
    <scope>NUCLEOTIDE SEQUENCE [LARGE SCALE GENOMIC DNA]</scope>
    <source>
        <strain evidence="2 3">MAD-698-R-SB12</strain>
    </source>
</reference>
<proteinExistence type="predicted"/>
<evidence type="ECO:0000313" key="3">
    <source>
        <dbReference type="Proteomes" id="UP000194127"/>
    </source>
</evidence>
<keyword evidence="3" id="KW-1185">Reference proteome</keyword>
<dbReference type="Gene3D" id="3.40.50.720">
    <property type="entry name" value="NAD(P)-binding Rossmann-like Domain"/>
    <property type="match status" value="1"/>
</dbReference>
<sequence length="930" mass="102561">MGADAIEHTASPVHLKANEPDEIIFPAIFGAPRMLESVFAHGSSVKWVVATSSATSALGFGTTLDVFTEENGNEQAMEDPNANDGNVRQYCASKTLAEHAPWESMEKNKDKLGWDLLQMHNMSYDPAKATHLIRDDTSNANKVLCFTYRARRWPEEGRVRGLLLSSASVGDAGYRERSMGTYAEVNCGDTHAHTSYSEGELEQTLNIGVPALCSIAHTMFASRTSIARTWVLRLARASKEASSVSETETVYVLGEAVAALQEHFTVRTSTATQRRLAQSLQGTTNNAKYGGMRSPQSQVPTYDTLERCRVTCREFEPMARECLKHSIRFKNVEDVERIKVDVSGGRLRRWSGPLTVSIDGDDRNGVSIIGGNMDDERWPIPHLATFASRLTGRWPFVKWLTVTNAMWRARDLDLDAVVRDLAAFSITILILRNVIFVGPPRSISRFHLLPHPRLESLDLHHGHDDTKLRPSFVEMVDLIAAIGNRRCLVPLRDPAQASPWSTVRRLTLGPVTFPSVTTFARLLCALPSLEGIELQALYSFVKHGFDLTSVPVHPGLSSRLADVDLAYHLPLRVDPCSAADLVDFFIATGLSGNLRRITARLSSSYRVTTACDAAHHRLVKHCQSLRHLLFLSSPMSSVSDAVDLHADQNAAPYLDVSSNTCLECLLLTVNVDHENISHLCAPVAAILSQVTSVHISRIEVKFWPRSNPRLDAKLDVDLGKLMDELPQLDVIFSRPIFNNLTDVIIYIRTLDGPNVRDEELVQDLRMCVPTLDARGILGIRLNDVNLSRSGLYLDEETDEWRCHRIERVSAQDAVVIDARPDDNDDRRTNNTVNVTIPHDDSDVVSGTSQPVSVPPAAYADAQTPSSSIPTDARVPTESACDDELVLQNATAGPGTSVDEFAPDDHATPRPYAVEELGPAKKPTAPDAYDA</sequence>
<dbReference type="EMBL" id="KZ110592">
    <property type="protein sequence ID" value="OSX65748.1"/>
    <property type="molecule type" value="Genomic_DNA"/>
</dbReference>
<gene>
    <name evidence="2" type="ORF">POSPLADRAFT_1131037</name>
</gene>
<accession>A0A1X6NAT0</accession>
<evidence type="ECO:0000256" key="1">
    <source>
        <dbReference type="SAM" id="MobiDB-lite"/>
    </source>
</evidence>
<organism evidence="2 3">
    <name type="scientific">Postia placenta MAD-698-R-SB12</name>
    <dbReference type="NCBI Taxonomy" id="670580"/>
    <lineage>
        <taxon>Eukaryota</taxon>
        <taxon>Fungi</taxon>
        <taxon>Dikarya</taxon>
        <taxon>Basidiomycota</taxon>
        <taxon>Agaricomycotina</taxon>
        <taxon>Agaricomycetes</taxon>
        <taxon>Polyporales</taxon>
        <taxon>Adustoporiaceae</taxon>
        <taxon>Rhodonia</taxon>
    </lineage>
</organism>
<dbReference type="STRING" id="670580.A0A1X6NAT0"/>
<dbReference type="RefSeq" id="XP_024342542.1">
    <property type="nucleotide sequence ID" value="XM_024484020.1"/>
</dbReference>
<dbReference type="InterPro" id="IPR036291">
    <property type="entry name" value="NAD(P)-bd_dom_sf"/>
</dbReference>
<feature type="region of interest" description="Disordered" evidence="1">
    <location>
        <begin position="837"/>
        <end position="930"/>
    </location>
</feature>
<dbReference type="Proteomes" id="UP000194127">
    <property type="component" value="Unassembled WGS sequence"/>
</dbReference>